<dbReference type="Proteomes" id="UP000008075">
    <property type="component" value="Plasmid XNC1_p"/>
</dbReference>
<reference evidence="1 2" key="1">
    <citation type="journal article" date="2011" name="PLoS ONE">
        <title>The entomopathogenic bacterial endosymbionts xenorhabdus and photorhabdus: convergent lifestyles from divergent genomes.</title>
        <authorList>
            <person name="Chaston J.M."/>
            <person name="Suen G."/>
            <person name="Tucker S.L."/>
            <person name="Andersen A.W."/>
            <person name="Bhasin A."/>
            <person name="Bode E."/>
            <person name="Bode H.B."/>
            <person name="Brachmann A.O."/>
            <person name="Cowles C.E."/>
            <person name="Cowles K.N."/>
            <person name="Darby C."/>
            <person name="de Leon L."/>
            <person name="Drace K."/>
            <person name="Du Z."/>
            <person name="Givaudan A."/>
            <person name="Herbert Tran E.E."/>
            <person name="Jewell K.A."/>
            <person name="Knack J.J."/>
            <person name="Krasomil-Osterfeld K.C."/>
            <person name="Kukor R."/>
            <person name="Lanois A."/>
            <person name="Latreille P."/>
            <person name="Leimgruber N.K."/>
            <person name="Lipke C.M."/>
            <person name="Liu R."/>
            <person name="Lu X."/>
            <person name="Martens E.C."/>
            <person name="Marri P.R."/>
            <person name="Medigue C."/>
            <person name="Menard M.L."/>
            <person name="Miller N.M."/>
            <person name="Morales-Soto N."/>
            <person name="Norton S."/>
            <person name="Ogier J.C."/>
            <person name="Orchard S.S."/>
            <person name="Park D."/>
            <person name="Park Y."/>
            <person name="Qurollo B.A."/>
            <person name="Sugar D.R."/>
            <person name="Richards G.R."/>
            <person name="Rouy Z."/>
            <person name="Slominski B."/>
            <person name="Slominski K."/>
            <person name="Snyder H."/>
            <person name="Tjaden B.C."/>
            <person name="van der Hoeven R."/>
            <person name="Welch R.D."/>
            <person name="Wheeler C."/>
            <person name="Xiang B."/>
            <person name="Barbazuk B."/>
            <person name="Gaudriault S."/>
            <person name="Goodner B."/>
            <person name="Slater S.C."/>
            <person name="Forst S."/>
            <person name="Goldman B.S."/>
            <person name="Goodrich-Blair H."/>
        </authorList>
    </citation>
    <scope>NUCLEOTIDE SEQUENCE [LARGE SCALE GENOMIC DNA]</scope>
    <source>
        <strain evidence="2">ATCC 19061 / DSM 3370 / CCUG 14189 / LMG 1036 / NCIMB 9965 / AN6</strain>
    </source>
</reference>
<gene>
    <name evidence="1" type="ORF">XNC1_p0189</name>
</gene>
<accession>D3VMA5</accession>
<dbReference type="AlphaFoldDB" id="D3VMA5"/>
<organism evidence="1 2">
    <name type="scientific">Xenorhabdus nematophila (strain ATCC 19061 / DSM 3370 / CCUG 14189 / LMG 1036 / NCIMB 9965 / AN6)</name>
    <dbReference type="NCBI Taxonomy" id="406817"/>
    <lineage>
        <taxon>Bacteria</taxon>
        <taxon>Pseudomonadati</taxon>
        <taxon>Pseudomonadota</taxon>
        <taxon>Gammaproteobacteria</taxon>
        <taxon>Enterobacterales</taxon>
        <taxon>Morganellaceae</taxon>
        <taxon>Xenorhabdus</taxon>
    </lineage>
</organism>
<evidence type="ECO:0000313" key="1">
    <source>
        <dbReference type="EMBL" id="CBJ93057.1"/>
    </source>
</evidence>
<keyword evidence="2" id="KW-1185">Reference proteome</keyword>
<dbReference type="EMBL" id="FN667743">
    <property type="protein sequence ID" value="CBJ93057.1"/>
    <property type="molecule type" value="Genomic_DNA"/>
</dbReference>
<protein>
    <submittedName>
        <fullName evidence="1">Uncharacterized protein</fullName>
    </submittedName>
</protein>
<keyword evidence="1" id="KW-0614">Plasmid</keyword>
<name>D3VMA5_XENNA</name>
<dbReference type="HOGENOM" id="CLU_3105481_0_0_6"/>
<dbReference type="KEGG" id="xne:XNC1_p0189"/>
<geneLocation type="plasmid" evidence="1 2">
    <name>XNC1_p</name>
</geneLocation>
<evidence type="ECO:0000313" key="2">
    <source>
        <dbReference type="Proteomes" id="UP000008075"/>
    </source>
</evidence>
<sequence length="51" mass="5682">MTLAITKKTIGIYQPLIVKPPATQSVSNADTEAINAMRRTFVTFIQTSFCY</sequence>
<proteinExistence type="predicted"/>